<keyword evidence="5" id="KW-1185">Reference proteome</keyword>
<protein>
    <recommendedName>
        <fullName evidence="6">DUF1254 domain-containing protein</fullName>
    </recommendedName>
</protein>
<evidence type="ECO:0008006" key="6">
    <source>
        <dbReference type="Google" id="ProtNLM"/>
    </source>
</evidence>
<dbReference type="PANTHER" id="PTHR36509">
    <property type="entry name" value="BLL3101 PROTEIN"/>
    <property type="match status" value="1"/>
</dbReference>
<dbReference type="InterPro" id="IPR010621">
    <property type="entry name" value="DUF1214"/>
</dbReference>
<evidence type="ECO:0000259" key="2">
    <source>
        <dbReference type="Pfam" id="PF06742"/>
    </source>
</evidence>
<feature type="domain" description="DUF1254" evidence="3">
    <location>
        <begin position="95"/>
        <end position="225"/>
    </location>
</feature>
<sequence length="489" mass="54192">MARQALLAALGASALFTATHLAMAQQPIPLSPDWQAAMPAGPVAGTKITEAYARLVTRDAYFWAWPMMNMASRRAMSSQFTERAYAGPTPIAPLNQLTMLTDYFGPDVHVVACPNQDVVYGGGLLALDKSPAVVQVPDFGDRFWVYQVVDARTDGFARLGKMYGTKPGFYLLVGPNWNGTVPKGISGVFRASTNTGNVIPRIFMDDTAEDKSAVQEVLKKVMMYPLDEYDGTMKSTDWKSLPKLPAQKQGESETQWVFPDKFVDALPAALQDAPPRPGEEARYAQVLAVIAAAKADPALRKAINDEAAKADVELVKPLFEFRNYGIQLPHHWSTTNNTAAFGTDYFTRTAVARSNIFVNAPNETKYFYQDLDERGQRLNGKRRYTITFAKGATPPNYGFWSLTLYNDRHFFVQNPLNRYSLGTKNRTLKYDADGSLTLYVQATSPGGDKESNWLPAPRDGDFSLYIRSYWPTSAALDGTWLPPAVKEVN</sequence>
<accession>A0ABN4JM96</accession>
<evidence type="ECO:0000313" key="4">
    <source>
        <dbReference type="EMBL" id="ALS61758.1"/>
    </source>
</evidence>
<dbReference type="PANTHER" id="PTHR36509:SF2">
    <property type="entry name" value="BLL3101 PROTEIN"/>
    <property type="match status" value="1"/>
</dbReference>
<name>A0ABN4JM96_9BURK</name>
<dbReference type="InterPro" id="IPR010679">
    <property type="entry name" value="DUF1254"/>
</dbReference>
<dbReference type="Pfam" id="PF06742">
    <property type="entry name" value="DUF1214"/>
    <property type="match status" value="1"/>
</dbReference>
<dbReference type="Pfam" id="PF06863">
    <property type="entry name" value="DUF1254"/>
    <property type="match status" value="1"/>
</dbReference>
<gene>
    <name evidence="4" type="ORF">AT302_20235</name>
</gene>
<dbReference type="InterPro" id="IPR037050">
    <property type="entry name" value="DUF1254_sf"/>
</dbReference>
<evidence type="ECO:0000259" key="3">
    <source>
        <dbReference type="Pfam" id="PF06863"/>
    </source>
</evidence>
<evidence type="ECO:0000313" key="5">
    <source>
        <dbReference type="Proteomes" id="UP000060277"/>
    </source>
</evidence>
<feature type="chain" id="PRO_5047278317" description="DUF1254 domain-containing protein" evidence="1">
    <location>
        <begin position="25"/>
        <end position="489"/>
    </location>
</feature>
<dbReference type="Gene3D" id="2.60.40.1610">
    <property type="entry name" value="Domain of unknown function DUF1254"/>
    <property type="match status" value="1"/>
</dbReference>
<dbReference type="EMBL" id="CP013480">
    <property type="protein sequence ID" value="ALS61758.1"/>
    <property type="molecule type" value="Genomic_DNA"/>
</dbReference>
<evidence type="ECO:0000256" key="1">
    <source>
        <dbReference type="SAM" id="SignalP"/>
    </source>
</evidence>
<keyword evidence="1" id="KW-0732">Signal</keyword>
<organism evidence="4 5">
    <name type="scientific">Pandoraea norimbergensis</name>
    <dbReference type="NCBI Taxonomy" id="93219"/>
    <lineage>
        <taxon>Bacteria</taxon>
        <taxon>Pseudomonadati</taxon>
        <taxon>Pseudomonadota</taxon>
        <taxon>Betaproteobacteria</taxon>
        <taxon>Burkholderiales</taxon>
        <taxon>Burkholderiaceae</taxon>
        <taxon>Pandoraea</taxon>
    </lineage>
</organism>
<feature type="domain" description="DUF1214" evidence="2">
    <location>
        <begin position="364"/>
        <end position="472"/>
    </location>
</feature>
<dbReference type="Gene3D" id="2.60.120.600">
    <property type="entry name" value="Domain of unknown function DUF1214, C-terminal domain"/>
    <property type="match status" value="1"/>
</dbReference>
<dbReference type="Proteomes" id="UP000060277">
    <property type="component" value="Chromosome"/>
</dbReference>
<proteinExistence type="predicted"/>
<dbReference type="InterPro" id="IPR037049">
    <property type="entry name" value="DUF1214_C_sf"/>
</dbReference>
<dbReference type="SUPFAM" id="SSF160935">
    <property type="entry name" value="VPA0735-like"/>
    <property type="match status" value="1"/>
</dbReference>
<feature type="signal peptide" evidence="1">
    <location>
        <begin position="1"/>
        <end position="24"/>
    </location>
</feature>
<reference evidence="5" key="1">
    <citation type="submission" date="2015-12" db="EMBL/GenBank/DDBJ databases">
        <title>Complete genome sequence of Pandoraea norimbergensis DSM 11628.</title>
        <authorList>
            <person name="Ee R."/>
            <person name="Lim Y.-L."/>
            <person name="Yong D."/>
            <person name="Yin W.-F."/>
            <person name="Chan K.-G."/>
        </authorList>
    </citation>
    <scope>NUCLEOTIDE SEQUENCE [LARGE SCALE GENOMIC DNA]</scope>
    <source>
        <strain evidence="5">DSM 11628</strain>
    </source>
</reference>